<dbReference type="EMBL" id="LAZR01002262">
    <property type="protein sequence ID" value="KKN32296.1"/>
    <property type="molecule type" value="Genomic_DNA"/>
</dbReference>
<gene>
    <name evidence="1" type="ORF">LCGC14_0815380</name>
</gene>
<protein>
    <submittedName>
        <fullName evidence="1">Uncharacterized protein</fullName>
    </submittedName>
</protein>
<reference evidence="1" key="1">
    <citation type="journal article" date="2015" name="Nature">
        <title>Complex archaea that bridge the gap between prokaryotes and eukaryotes.</title>
        <authorList>
            <person name="Spang A."/>
            <person name="Saw J.H."/>
            <person name="Jorgensen S.L."/>
            <person name="Zaremba-Niedzwiedzka K."/>
            <person name="Martijn J."/>
            <person name="Lind A.E."/>
            <person name="van Eijk R."/>
            <person name="Schleper C."/>
            <person name="Guy L."/>
            <person name="Ettema T.J."/>
        </authorList>
    </citation>
    <scope>NUCLEOTIDE SEQUENCE</scope>
</reference>
<dbReference type="AlphaFoldDB" id="A0A0F9S5F6"/>
<name>A0A0F9S5F6_9ZZZZ</name>
<sequence length="258" mass="26797">MSYPTLIYGPEGEQFNNYDARRWPLGTRMILQDGRRYVFAEAGGTALATGKVQQSEVPDDDHDTLAVLSGAAGARVINFTNGTDAIEADLYADGTAVTETAAGASEGYLFKIDLAHDSQGASGAAEIPLAAGYGLPLALDTSDKITLIKNPYQDVVVAPAPPEALILGIACSPVPIANWGWLQTWGPAAAFITGTMVIGGRVSASGTVTNTTGALESSGVLITAANPTIAQTTEILDCGWCMETAPTGDYGHVFLKIS</sequence>
<organism evidence="1">
    <name type="scientific">marine sediment metagenome</name>
    <dbReference type="NCBI Taxonomy" id="412755"/>
    <lineage>
        <taxon>unclassified sequences</taxon>
        <taxon>metagenomes</taxon>
        <taxon>ecological metagenomes</taxon>
    </lineage>
</organism>
<comment type="caution">
    <text evidence="1">The sequence shown here is derived from an EMBL/GenBank/DDBJ whole genome shotgun (WGS) entry which is preliminary data.</text>
</comment>
<proteinExistence type="predicted"/>
<evidence type="ECO:0000313" key="1">
    <source>
        <dbReference type="EMBL" id="KKN32296.1"/>
    </source>
</evidence>
<accession>A0A0F9S5F6</accession>